<gene>
    <name evidence="1" type="ORF">ABLG96_06620</name>
</gene>
<dbReference type="GO" id="GO:0016787">
    <property type="term" value="F:hydrolase activity"/>
    <property type="evidence" value="ECO:0007669"/>
    <property type="project" value="UniProtKB-KW"/>
</dbReference>
<protein>
    <submittedName>
        <fullName evidence="1">Alpha/beta hydrolase</fullName>
    </submittedName>
</protein>
<reference evidence="1" key="1">
    <citation type="submission" date="2024-05" db="EMBL/GenBank/DDBJ databases">
        <authorList>
            <person name="Cai S.Y."/>
            <person name="Jin L.M."/>
            <person name="Li H.R."/>
        </authorList>
    </citation>
    <scope>NUCLEOTIDE SEQUENCE</scope>
    <source>
        <strain evidence="1">A5-74</strain>
    </source>
</reference>
<name>A0AAU8DSG2_9ACTN</name>
<dbReference type="PANTHER" id="PTHR33428">
    <property type="entry name" value="CHLOROPHYLLASE-2, CHLOROPLASTIC"/>
    <property type="match status" value="1"/>
</dbReference>
<dbReference type="InterPro" id="IPR029058">
    <property type="entry name" value="AB_hydrolase_fold"/>
</dbReference>
<evidence type="ECO:0000313" key="1">
    <source>
        <dbReference type="EMBL" id="XCG64972.1"/>
    </source>
</evidence>
<organism evidence="1">
    <name type="scientific">Nakamurella sp. A5-74</name>
    <dbReference type="NCBI Taxonomy" id="3158264"/>
    <lineage>
        <taxon>Bacteria</taxon>
        <taxon>Bacillati</taxon>
        <taxon>Actinomycetota</taxon>
        <taxon>Actinomycetes</taxon>
        <taxon>Nakamurellales</taxon>
        <taxon>Nakamurellaceae</taxon>
        <taxon>Nakamurella</taxon>
    </lineage>
</organism>
<dbReference type="Pfam" id="PF07224">
    <property type="entry name" value="Chlorophyllase"/>
    <property type="match status" value="1"/>
</dbReference>
<proteinExistence type="predicted"/>
<dbReference type="PANTHER" id="PTHR33428:SF14">
    <property type="entry name" value="CARBOXYLESTERASE TYPE B DOMAIN-CONTAINING PROTEIN"/>
    <property type="match status" value="1"/>
</dbReference>
<dbReference type="RefSeq" id="WP_353650583.1">
    <property type="nucleotide sequence ID" value="NZ_CP159218.1"/>
</dbReference>
<dbReference type="EMBL" id="CP159218">
    <property type="protein sequence ID" value="XCG64972.1"/>
    <property type="molecule type" value="Genomic_DNA"/>
</dbReference>
<dbReference type="SUPFAM" id="SSF53474">
    <property type="entry name" value="alpha/beta-Hydrolases"/>
    <property type="match status" value="1"/>
</dbReference>
<accession>A0AAU8DSG2</accession>
<dbReference type="AlphaFoldDB" id="A0AAU8DSG2"/>
<dbReference type="InterPro" id="IPR017395">
    <property type="entry name" value="Chlorophyllase-like"/>
</dbReference>
<dbReference type="Gene3D" id="3.40.50.1820">
    <property type="entry name" value="alpha/beta hydrolase"/>
    <property type="match status" value="1"/>
</dbReference>
<sequence>MARTSPSIQRPTLDYTAHLGPHRVASGPLDPSGIPGQVIAPVSGRDLPVVAFGHGWLQPVTRYTRLMRHLASWGFIVVAPATERGPVPSHSGLGADLSRALRAVVTGRVAGGVITGSAAKLGVLGHSVGGGAAVLAAASDSTIKAVVTVTPVATKTARAAAGRIHVPALHLVGQVDAMSDHAGADFARSWGGPVQLREVKGAKHLGLGEGKHWTTAIVGDGAEKRIHQVTATLATAFLLRHLTGQDQLADELDGSLSGTGIIDLADPKDEH</sequence>
<keyword evidence="1" id="KW-0378">Hydrolase</keyword>